<reference evidence="2 3" key="1">
    <citation type="submission" date="2017-05" db="EMBL/GenBank/DDBJ databases">
        <title>Genomic insights into alkan degradation activity of Oleiphilus messinensis.</title>
        <authorList>
            <person name="Kozyavkin S.A."/>
            <person name="Slesarev A.I."/>
            <person name="Golyshin P.N."/>
            <person name="Korzhenkov A."/>
            <person name="Golyshina O.N."/>
            <person name="Toshchakov S.V."/>
        </authorList>
    </citation>
    <scope>NUCLEOTIDE SEQUENCE [LARGE SCALE GENOMIC DNA]</scope>
    <source>
        <strain evidence="2 3">ME102</strain>
    </source>
</reference>
<keyword evidence="1" id="KW-1133">Transmembrane helix</keyword>
<organism evidence="2 3">
    <name type="scientific">Oleiphilus messinensis</name>
    <dbReference type="NCBI Taxonomy" id="141451"/>
    <lineage>
        <taxon>Bacteria</taxon>
        <taxon>Pseudomonadati</taxon>
        <taxon>Pseudomonadota</taxon>
        <taxon>Gammaproteobacteria</taxon>
        <taxon>Oceanospirillales</taxon>
        <taxon>Oleiphilaceae</taxon>
        <taxon>Oleiphilus</taxon>
    </lineage>
</organism>
<sequence length="431" mass="48739">MHYAVKSGAELEGASVMSGEIILVPALGTPLGATLLAGAGAVVLAGAALRMVEAWRDEKRRESQRLQAEEKRATQAWQTYQSQQQQISQVLMSERVQLQEQLQNLALLSREASESQCSPTDSITAQAEGFIQRADEARSEHFAILKSWIEALPDALFDDKDLPFQRLRKQWLQYCSRINSGELIDDLTLVTFKDTLQATLEAHERALVQRQEQLEGRLGRCERCLEQVLEYEYLVQQLAPESIQGYGKTLDTLKQKLLQALKQGEVSVGLLDLVQRQFDQIATQIDDLLQSRAVQTATLNRLQHHMEAQGYQLLQDEIATQSVWSIPGGERVIVQLHPDHRIATQVVHERAVYSKLALSADELAFLRQQEDRWCKDVQQVLKNMIKDGFQYAVQFERDVPEENISVVVVESVDELLAADELEQKSDPRALK</sequence>
<protein>
    <submittedName>
        <fullName evidence="2">Uncharacterized protein</fullName>
    </submittedName>
</protein>
<evidence type="ECO:0000256" key="1">
    <source>
        <dbReference type="SAM" id="Phobius"/>
    </source>
</evidence>
<dbReference type="Proteomes" id="UP000196027">
    <property type="component" value="Chromosome"/>
</dbReference>
<proteinExistence type="predicted"/>
<keyword evidence="1" id="KW-0812">Transmembrane</keyword>
<keyword evidence="3" id="KW-1185">Reference proteome</keyword>
<dbReference type="KEGG" id="ome:OLMES_4379"/>
<name>A0A1Y0IF04_9GAMM</name>
<feature type="transmembrane region" description="Helical" evidence="1">
    <location>
        <begin position="31"/>
        <end position="52"/>
    </location>
</feature>
<evidence type="ECO:0000313" key="2">
    <source>
        <dbReference type="EMBL" id="ARU58376.1"/>
    </source>
</evidence>
<gene>
    <name evidence="2" type="ORF">OLMES_4379</name>
</gene>
<evidence type="ECO:0000313" key="3">
    <source>
        <dbReference type="Proteomes" id="UP000196027"/>
    </source>
</evidence>
<dbReference type="AlphaFoldDB" id="A0A1Y0IF04"/>
<accession>A0A1Y0IF04</accession>
<keyword evidence="1" id="KW-0472">Membrane</keyword>
<dbReference type="EMBL" id="CP021425">
    <property type="protein sequence ID" value="ARU58376.1"/>
    <property type="molecule type" value="Genomic_DNA"/>
</dbReference>